<protein>
    <recommendedName>
        <fullName evidence="4">DUF4283 domain-containing protein</fullName>
    </recommendedName>
</protein>
<dbReference type="InterPro" id="IPR040256">
    <property type="entry name" value="At4g02000-like"/>
</dbReference>
<dbReference type="Proteomes" id="UP001153076">
    <property type="component" value="Unassembled WGS sequence"/>
</dbReference>
<organism evidence="2 3">
    <name type="scientific">Carnegiea gigantea</name>
    <dbReference type="NCBI Taxonomy" id="171969"/>
    <lineage>
        <taxon>Eukaryota</taxon>
        <taxon>Viridiplantae</taxon>
        <taxon>Streptophyta</taxon>
        <taxon>Embryophyta</taxon>
        <taxon>Tracheophyta</taxon>
        <taxon>Spermatophyta</taxon>
        <taxon>Magnoliopsida</taxon>
        <taxon>eudicotyledons</taxon>
        <taxon>Gunneridae</taxon>
        <taxon>Pentapetalae</taxon>
        <taxon>Caryophyllales</taxon>
        <taxon>Cactineae</taxon>
        <taxon>Cactaceae</taxon>
        <taxon>Cactoideae</taxon>
        <taxon>Echinocereeae</taxon>
        <taxon>Carnegiea</taxon>
    </lineage>
</organism>
<proteinExistence type="predicted"/>
<evidence type="ECO:0000313" key="2">
    <source>
        <dbReference type="EMBL" id="KAJ8429696.1"/>
    </source>
</evidence>
<feature type="compositionally biased region" description="Polar residues" evidence="1">
    <location>
        <begin position="24"/>
        <end position="40"/>
    </location>
</feature>
<dbReference type="AlphaFoldDB" id="A0A9Q1JRL0"/>
<accession>A0A9Q1JRL0</accession>
<reference evidence="2" key="1">
    <citation type="submission" date="2022-04" db="EMBL/GenBank/DDBJ databases">
        <title>Carnegiea gigantea Genome sequencing and assembly v2.</title>
        <authorList>
            <person name="Copetti D."/>
            <person name="Sanderson M.J."/>
            <person name="Burquez A."/>
            <person name="Wojciechowski M.F."/>
        </authorList>
    </citation>
    <scope>NUCLEOTIDE SEQUENCE</scope>
    <source>
        <strain evidence="2">SGP5-SGP5p</strain>
        <tissue evidence="2">Aerial part</tissue>
    </source>
</reference>
<evidence type="ECO:0000313" key="3">
    <source>
        <dbReference type="Proteomes" id="UP001153076"/>
    </source>
</evidence>
<feature type="region of interest" description="Disordered" evidence="1">
    <location>
        <begin position="178"/>
        <end position="210"/>
    </location>
</feature>
<sequence length="379" mass="43426">MELSTPSPADTTTPEQANSEKEVTPQQQSNRTVQGQGQSSARVLPTFASLVDPNGGTGLEFIPATKINGTKCPQLNVEDIEDELPELDIKYWGMQSLSKIGSLLGCPLRTDKYTKEKSMLKYARLMVEMPLEGHFPEYIEFANEKGLLLRQKVIYEWLPIKCDKCKIFRHTHDQCRKQENQRKELRVKAPVTSPEQDQPSKDAEPRGEDGYQLVTRHTTRHIVSRMEGITAPMEAGMVGFSETKDKEPNIQQVMSKVCANWKWEHNAIMTEKGRIILSWHPRKYHFSPILKTDQLLHGEVMHLLTNRKFFLTLVYGRNLEDQRLPLWEALGSITLSLEDPWCPKSSFQFCEIWTKDKGFKDIVKQSLAQQKRGSNLKAL</sequence>
<feature type="region of interest" description="Disordered" evidence="1">
    <location>
        <begin position="1"/>
        <end position="40"/>
    </location>
</feature>
<feature type="compositionally biased region" description="Basic and acidic residues" evidence="1">
    <location>
        <begin position="198"/>
        <end position="209"/>
    </location>
</feature>
<dbReference type="EMBL" id="JAKOGI010000869">
    <property type="protein sequence ID" value="KAJ8429696.1"/>
    <property type="molecule type" value="Genomic_DNA"/>
</dbReference>
<evidence type="ECO:0008006" key="4">
    <source>
        <dbReference type="Google" id="ProtNLM"/>
    </source>
</evidence>
<feature type="compositionally biased region" description="Basic and acidic residues" evidence="1">
    <location>
        <begin position="178"/>
        <end position="187"/>
    </location>
</feature>
<dbReference type="OrthoDB" id="1742140at2759"/>
<dbReference type="PANTHER" id="PTHR31286:SF165">
    <property type="entry name" value="DUF4283 DOMAIN-CONTAINING PROTEIN"/>
    <property type="match status" value="1"/>
</dbReference>
<feature type="compositionally biased region" description="Polar residues" evidence="1">
    <location>
        <begin position="1"/>
        <end position="17"/>
    </location>
</feature>
<comment type="caution">
    <text evidence="2">The sequence shown here is derived from an EMBL/GenBank/DDBJ whole genome shotgun (WGS) entry which is preliminary data.</text>
</comment>
<name>A0A9Q1JRL0_9CARY</name>
<gene>
    <name evidence="2" type="ORF">Cgig2_004495</name>
</gene>
<keyword evidence="3" id="KW-1185">Reference proteome</keyword>
<dbReference type="PANTHER" id="PTHR31286">
    <property type="entry name" value="GLYCINE-RICH CELL WALL STRUCTURAL PROTEIN 1.8-LIKE"/>
    <property type="match status" value="1"/>
</dbReference>
<evidence type="ECO:0000256" key="1">
    <source>
        <dbReference type="SAM" id="MobiDB-lite"/>
    </source>
</evidence>